<protein>
    <recommendedName>
        <fullName evidence="3">Pentacotripeptide-repeat region of PRORP domain-containing protein</fullName>
    </recommendedName>
</protein>
<reference evidence="2" key="1">
    <citation type="journal article" date="2012" name="Proc. Natl. Acad. Sci. U.S.A.">
        <title>Antigenic diversity is generated by distinct evolutionary mechanisms in African trypanosome species.</title>
        <authorList>
            <person name="Jackson A.P."/>
            <person name="Berry A."/>
            <person name="Aslett M."/>
            <person name="Allison H.C."/>
            <person name="Burton P."/>
            <person name="Vavrova-Anderson J."/>
            <person name="Brown R."/>
            <person name="Browne H."/>
            <person name="Corton N."/>
            <person name="Hauser H."/>
            <person name="Gamble J."/>
            <person name="Gilderthorp R."/>
            <person name="Marcello L."/>
            <person name="McQuillan J."/>
            <person name="Otto T.D."/>
            <person name="Quail M.A."/>
            <person name="Sanders M.J."/>
            <person name="van Tonder A."/>
            <person name="Ginger M.L."/>
            <person name="Field M.C."/>
            <person name="Barry J.D."/>
            <person name="Hertz-Fowler C."/>
            <person name="Berriman M."/>
        </authorList>
    </citation>
    <scope>NUCLEOTIDE SEQUENCE</scope>
    <source>
        <strain evidence="2">IL3000</strain>
    </source>
</reference>
<evidence type="ECO:0000313" key="2">
    <source>
        <dbReference type="EMBL" id="CCC92332.1"/>
    </source>
</evidence>
<sequence length="781" mass="85957">MSHAILRVSIVSGPFVSSNLHEVSVEDLMRTAFALQRCSASKVTSSREGTDTATETHMEGSGVEMQQQQLFKELSRRHRYNELMQCVVNWKSRGLIPTKQSKASLRRLEADGVDGTQPRGSNEQVDGAVTASVPFQATSTDASEGATETVTIFNAEKALQALLFTSTSGSQWEEAMRHHPTFFVQMLRDPTAALQLLRKIGPEALSKLLLSVLINCNAGTAVSASPWMGRVQDGDISWDVVASLCFVLRQHITHRKKVENVDILQALRDALRKGANDTTIIKDGAMKFGPEAAAQRGTASTVATQSFSNHRVRAIRSSVEGLCAALAHHNEPQARFIGLLLFADIALALCNCCVALPNSLVQCIFLCIGDPQCHGQRELGPPSSVDAIQWDRKLVTELISAPPAERWLPALQLLQKCSQQRCFVVTSAHLRCLLSGLQSVSVRRMWAAALSAASSLITQQHIFPDEQSMEKLMLNLHAASWKRAFEVLKLYEKKHVPPSPIILRDLHVVAMKHGTWDMVLRVMHKIEEVGHQQAGFMNYVYCLRAFGCAGKWDKAAKMFAQLKDVPGAIPSRSAFNENTVAVPALAMMENNHWEEVMQFMKSIWMIVGPELTREGAEVSRAAEFLALVHIGDIERVASFLNSYCGYPSNAAAAKARTKGLDSTVLSSGELRAVVVRAAQLQTLLGMEHLNAPVRLVFDLLSTDKSDANVERITSSTRSRSSRQVLYLPPQHVQKQYKWMAVTMGRMVRDGEHLFCPPAQQVVAEAMSAIGAGSVYLEVALM</sequence>
<feature type="region of interest" description="Disordered" evidence="1">
    <location>
        <begin position="44"/>
        <end position="65"/>
    </location>
</feature>
<dbReference type="InterPro" id="IPR011990">
    <property type="entry name" value="TPR-like_helical_dom_sf"/>
</dbReference>
<proteinExistence type="predicted"/>
<dbReference type="Gene3D" id="1.25.40.10">
    <property type="entry name" value="Tetratricopeptide repeat domain"/>
    <property type="match status" value="1"/>
</dbReference>
<dbReference type="AlphaFoldDB" id="G0USG9"/>
<organism evidence="2">
    <name type="scientific">Trypanosoma congolense (strain IL3000)</name>
    <dbReference type="NCBI Taxonomy" id="1068625"/>
    <lineage>
        <taxon>Eukaryota</taxon>
        <taxon>Discoba</taxon>
        <taxon>Euglenozoa</taxon>
        <taxon>Kinetoplastea</taxon>
        <taxon>Metakinetoplastina</taxon>
        <taxon>Trypanosomatida</taxon>
        <taxon>Trypanosomatidae</taxon>
        <taxon>Trypanosoma</taxon>
        <taxon>Nannomonas</taxon>
    </lineage>
</organism>
<feature type="compositionally biased region" description="Basic and acidic residues" evidence="1">
    <location>
        <begin position="48"/>
        <end position="58"/>
    </location>
</feature>
<dbReference type="VEuPathDB" id="TriTrypDB:TcIL3000_8_5540"/>
<gene>
    <name evidence="2" type="ORF">TCIL3000_8_5540</name>
</gene>
<accession>G0USG9</accession>
<evidence type="ECO:0008006" key="3">
    <source>
        <dbReference type="Google" id="ProtNLM"/>
    </source>
</evidence>
<dbReference type="EMBL" id="HE575321">
    <property type="protein sequence ID" value="CCC92332.1"/>
    <property type="molecule type" value="Genomic_DNA"/>
</dbReference>
<name>G0USG9_TRYCI</name>
<evidence type="ECO:0000256" key="1">
    <source>
        <dbReference type="SAM" id="MobiDB-lite"/>
    </source>
</evidence>